<reference evidence="11 12" key="1">
    <citation type="journal article" date="2016" name="Nat. Commun.">
        <title>Thousands of microbial genomes shed light on interconnected biogeochemical processes in an aquifer system.</title>
        <authorList>
            <person name="Anantharaman K."/>
            <person name="Brown C.T."/>
            <person name="Hug L.A."/>
            <person name="Sharon I."/>
            <person name="Castelle C.J."/>
            <person name="Probst A.J."/>
            <person name="Thomas B.C."/>
            <person name="Singh A."/>
            <person name="Wilkins M.J."/>
            <person name="Karaoz U."/>
            <person name="Brodie E.L."/>
            <person name="Williams K.H."/>
            <person name="Hubbard S.S."/>
            <person name="Banfield J.F."/>
        </authorList>
    </citation>
    <scope>NUCLEOTIDE SEQUENCE [LARGE SCALE GENOMIC DNA]</scope>
</reference>
<evidence type="ECO:0000313" key="12">
    <source>
        <dbReference type="Proteomes" id="UP000178526"/>
    </source>
</evidence>
<dbReference type="PANTHER" id="PTHR33571:SF14">
    <property type="entry name" value="PROTEIN ADENYLYLTRANSFERASE MJ0435-RELATED"/>
    <property type="match status" value="1"/>
</dbReference>
<comment type="similarity">
    <text evidence="9">Belongs to the MntA antitoxin family.</text>
</comment>
<evidence type="ECO:0000256" key="9">
    <source>
        <dbReference type="ARBA" id="ARBA00038276"/>
    </source>
</evidence>
<organism evidence="11 12">
    <name type="scientific">Candidatus Schekmanbacteria bacterium GWA2_38_11</name>
    <dbReference type="NCBI Taxonomy" id="1817876"/>
    <lineage>
        <taxon>Bacteria</taxon>
        <taxon>Candidatus Schekmaniibacteriota</taxon>
    </lineage>
</organism>
<keyword evidence="7" id="KW-0067">ATP-binding</keyword>
<evidence type="ECO:0000256" key="6">
    <source>
        <dbReference type="ARBA" id="ARBA00022741"/>
    </source>
</evidence>
<dbReference type="InterPro" id="IPR052038">
    <property type="entry name" value="Type-VII_TA_antitoxin"/>
</dbReference>
<dbReference type="InterPro" id="IPR043519">
    <property type="entry name" value="NT_sf"/>
</dbReference>
<keyword evidence="4" id="KW-0548">Nucleotidyltransferase</keyword>
<evidence type="ECO:0000256" key="8">
    <source>
        <dbReference type="ARBA" id="ARBA00022842"/>
    </source>
</evidence>
<dbReference type="InterPro" id="IPR002934">
    <property type="entry name" value="Polymerase_NTP_transf_dom"/>
</dbReference>
<comment type="cofactor">
    <cofactor evidence="1">
        <name>Mg(2+)</name>
        <dbReference type="ChEBI" id="CHEBI:18420"/>
    </cofactor>
</comment>
<evidence type="ECO:0000259" key="10">
    <source>
        <dbReference type="Pfam" id="PF01909"/>
    </source>
</evidence>
<dbReference type="SUPFAM" id="SSF81301">
    <property type="entry name" value="Nucleotidyltransferase"/>
    <property type="match status" value="1"/>
</dbReference>
<dbReference type="CDD" id="cd05403">
    <property type="entry name" value="NT_KNTase_like"/>
    <property type="match status" value="1"/>
</dbReference>
<evidence type="ECO:0000256" key="3">
    <source>
        <dbReference type="ARBA" id="ARBA00022679"/>
    </source>
</evidence>
<keyword evidence="6" id="KW-0547">Nucleotide-binding</keyword>
<dbReference type="GO" id="GO:0046872">
    <property type="term" value="F:metal ion binding"/>
    <property type="evidence" value="ECO:0007669"/>
    <property type="project" value="UniProtKB-KW"/>
</dbReference>
<dbReference type="Gene3D" id="3.30.460.10">
    <property type="entry name" value="Beta Polymerase, domain 2"/>
    <property type="match status" value="1"/>
</dbReference>
<feature type="domain" description="Polymerase nucleotidyl transferase" evidence="10">
    <location>
        <begin position="12"/>
        <end position="95"/>
    </location>
</feature>
<evidence type="ECO:0000256" key="7">
    <source>
        <dbReference type="ARBA" id="ARBA00022840"/>
    </source>
</evidence>
<keyword evidence="2" id="KW-1277">Toxin-antitoxin system</keyword>
<comment type="caution">
    <text evidence="11">The sequence shown here is derived from an EMBL/GenBank/DDBJ whole genome shotgun (WGS) entry which is preliminary data.</text>
</comment>
<protein>
    <recommendedName>
        <fullName evidence="10">Polymerase nucleotidyl transferase domain-containing protein</fullName>
    </recommendedName>
</protein>
<dbReference type="AlphaFoldDB" id="A0A1F7RFC3"/>
<keyword evidence="3" id="KW-0808">Transferase</keyword>
<dbReference type="GO" id="GO:0016779">
    <property type="term" value="F:nucleotidyltransferase activity"/>
    <property type="evidence" value="ECO:0007669"/>
    <property type="project" value="UniProtKB-KW"/>
</dbReference>
<keyword evidence="5" id="KW-0479">Metal-binding</keyword>
<evidence type="ECO:0000313" key="11">
    <source>
        <dbReference type="EMBL" id="OGL40020.1"/>
    </source>
</evidence>
<dbReference type="Pfam" id="PF01909">
    <property type="entry name" value="NTP_transf_2"/>
    <property type="match status" value="1"/>
</dbReference>
<dbReference type="EMBL" id="MGDB01000108">
    <property type="protein sequence ID" value="OGL40020.1"/>
    <property type="molecule type" value="Genomic_DNA"/>
</dbReference>
<dbReference type="GO" id="GO:0005524">
    <property type="term" value="F:ATP binding"/>
    <property type="evidence" value="ECO:0007669"/>
    <property type="project" value="UniProtKB-KW"/>
</dbReference>
<dbReference type="Proteomes" id="UP000178526">
    <property type="component" value="Unassembled WGS sequence"/>
</dbReference>
<accession>A0A1F7RFC3</accession>
<keyword evidence="8" id="KW-0460">Magnesium</keyword>
<dbReference type="PANTHER" id="PTHR33571">
    <property type="entry name" value="SSL8005 PROTEIN"/>
    <property type="match status" value="1"/>
</dbReference>
<evidence type="ECO:0000256" key="1">
    <source>
        <dbReference type="ARBA" id="ARBA00001946"/>
    </source>
</evidence>
<gene>
    <name evidence="11" type="ORF">A2042_00255</name>
</gene>
<evidence type="ECO:0000256" key="5">
    <source>
        <dbReference type="ARBA" id="ARBA00022723"/>
    </source>
</evidence>
<name>A0A1F7RFC3_9BACT</name>
<sequence length="97" mass="11177">MRTLDEIKKILAEHKEELKEKYKVKEVSIFGSYVKSEQKESSDVDILVEFEKPVSLLQIVSLENYISDFLGIKADIIPKKNIRKELKDVILSEAVPV</sequence>
<evidence type="ECO:0000256" key="2">
    <source>
        <dbReference type="ARBA" id="ARBA00022649"/>
    </source>
</evidence>
<evidence type="ECO:0000256" key="4">
    <source>
        <dbReference type="ARBA" id="ARBA00022695"/>
    </source>
</evidence>
<proteinExistence type="inferred from homology"/>